<dbReference type="HOGENOM" id="CLU_2481179_0_0_5"/>
<evidence type="ECO:0000313" key="2">
    <source>
        <dbReference type="Proteomes" id="UP000019443"/>
    </source>
</evidence>
<gene>
    <name evidence="1" type="ORF">LPU83_pLPU83c_0095</name>
</gene>
<reference evidence="1" key="1">
    <citation type="submission" date="2013-11" db="EMBL/GenBank/DDBJ databases">
        <title>Draft genome sequence of the broad-host-range Rhizobium sp. LPU83 strain, a member of the low-genetic diversity Oregon-like Rhizobium sp. group.</title>
        <authorList>
            <person name="Wibberg D."/>
            <person name="Puehler A."/>
            <person name="Schlueter A."/>
        </authorList>
    </citation>
    <scope>NUCLEOTIDE SEQUENCE [LARGE SCALE GENOMIC DNA]</scope>
    <source>
        <strain evidence="1">LPU83</strain>
        <plasmid evidence="1">pLPU83c</plasmid>
    </source>
</reference>
<proteinExistence type="predicted"/>
<keyword evidence="1" id="KW-0614">Plasmid</keyword>
<dbReference type="AlphaFoldDB" id="W6RHJ6"/>
<dbReference type="Proteomes" id="UP000019443">
    <property type="component" value="Plasmid pLPU83c"/>
</dbReference>
<organism evidence="1 2">
    <name type="scientific">Rhizobium favelukesii</name>
    <dbReference type="NCBI Taxonomy" id="348824"/>
    <lineage>
        <taxon>Bacteria</taxon>
        <taxon>Pseudomonadati</taxon>
        <taxon>Pseudomonadota</taxon>
        <taxon>Alphaproteobacteria</taxon>
        <taxon>Hyphomicrobiales</taxon>
        <taxon>Rhizobiaceae</taxon>
        <taxon>Rhizobium/Agrobacterium group</taxon>
        <taxon>Rhizobium</taxon>
    </lineage>
</organism>
<dbReference type="PATRIC" id="fig|348824.6.peg.4786"/>
<dbReference type="KEGG" id="rhl:LPU83_pLPU83c_0095"/>
<evidence type="ECO:0000313" key="1">
    <source>
        <dbReference type="EMBL" id="CDM60657.1"/>
    </source>
</evidence>
<protein>
    <submittedName>
        <fullName evidence="1">Uncharacterized protein</fullName>
    </submittedName>
</protein>
<sequence>MVTALDGMKLLVMMIPDSGIRDCPNPLATSWAGEIEQYLSELQIAVPRGEILMAFSRPRFSPAISRFIFGRTGLPSEDVADSRMSMV</sequence>
<dbReference type="EMBL" id="HG916854">
    <property type="protein sequence ID" value="CDM60657.1"/>
    <property type="molecule type" value="Genomic_DNA"/>
</dbReference>
<geneLocation type="plasmid" evidence="1 2">
    <name>pLPU83c</name>
</geneLocation>
<keyword evidence="2" id="KW-1185">Reference proteome</keyword>
<accession>W6RHJ6</accession>
<name>W6RHJ6_9HYPH</name>